<protein>
    <submittedName>
        <fullName evidence="1">BnaAnng27120D protein</fullName>
    </submittedName>
</protein>
<keyword evidence="2" id="KW-1185">Reference proteome</keyword>
<accession>A0A078JSK8</accession>
<sequence length="46" mass="5140">MEAHVLPNLPQEIVCKIIELVREESFYNLGLFCGLENAVTPSHTSP</sequence>
<dbReference type="Proteomes" id="UP000028999">
    <property type="component" value="Unassembled WGS sequence"/>
</dbReference>
<proteinExistence type="predicted"/>
<evidence type="ECO:0000313" key="2">
    <source>
        <dbReference type="Proteomes" id="UP000028999"/>
    </source>
</evidence>
<dbReference type="EMBL" id="LK037273">
    <property type="protein sequence ID" value="CDY68397.1"/>
    <property type="molecule type" value="Genomic_DNA"/>
</dbReference>
<evidence type="ECO:0000313" key="1">
    <source>
        <dbReference type="EMBL" id="CDY68397.1"/>
    </source>
</evidence>
<reference evidence="1 2" key="1">
    <citation type="journal article" date="2014" name="Science">
        <title>Plant genetics. Early allopolyploid evolution in the post-Neolithic Brassica napus oilseed genome.</title>
        <authorList>
            <person name="Chalhoub B."/>
            <person name="Denoeud F."/>
            <person name="Liu S."/>
            <person name="Parkin I.A."/>
            <person name="Tang H."/>
            <person name="Wang X."/>
            <person name="Chiquet J."/>
            <person name="Belcram H."/>
            <person name="Tong C."/>
            <person name="Samans B."/>
            <person name="Correa M."/>
            <person name="Da Silva C."/>
            <person name="Just J."/>
            <person name="Falentin C."/>
            <person name="Koh C.S."/>
            <person name="Le Clainche I."/>
            <person name="Bernard M."/>
            <person name="Bento P."/>
            <person name="Noel B."/>
            <person name="Labadie K."/>
            <person name="Alberti A."/>
            <person name="Charles M."/>
            <person name="Arnaud D."/>
            <person name="Guo H."/>
            <person name="Daviaud C."/>
            <person name="Alamery S."/>
            <person name="Jabbari K."/>
            <person name="Zhao M."/>
            <person name="Edger P.P."/>
            <person name="Chelaifa H."/>
            <person name="Tack D."/>
            <person name="Lassalle G."/>
            <person name="Mestiri I."/>
            <person name="Schnel N."/>
            <person name="Le Paslier M.C."/>
            <person name="Fan G."/>
            <person name="Renault V."/>
            <person name="Bayer P.E."/>
            <person name="Golicz A.A."/>
            <person name="Manoli S."/>
            <person name="Lee T.H."/>
            <person name="Thi V.H."/>
            <person name="Chalabi S."/>
            <person name="Hu Q."/>
            <person name="Fan C."/>
            <person name="Tollenaere R."/>
            <person name="Lu Y."/>
            <person name="Battail C."/>
            <person name="Shen J."/>
            <person name="Sidebottom C.H."/>
            <person name="Wang X."/>
            <person name="Canaguier A."/>
            <person name="Chauveau A."/>
            <person name="Berard A."/>
            <person name="Deniot G."/>
            <person name="Guan M."/>
            <person name="Liu Z."/>
            <person name="Sun F."/>
            <person name="Lim Y.P."/>
            <person name="Lyons E."/>
            <person name="Town C.D."/>
            <person name="Bancroft I."/>
            <person name="Wang X."/>
            <person name="Meng J."/>
            <person name="Ma J."/>
            <person name="Pires J.C."/>
            <person name="King G.J."/>
            <person name="Brunel D."/>
            <person name="Delourme R."/>
            <person name="Renard M."/>
            <person name="Aury J.M."/>
            <person name="Adams K.L."/>
            <person name="Batley J."/>
            <person name="Snowdon R.J."/>
            <person name="Tost J."/>
            <person name="Edwards D."/>
            <person name="Zhou Y."/>
            <person name="Hua W."/>
            <person name="Sharpe A.G."/>
            <person name="Paterson A.H."/>
            <person name="Guan C."/>
            <person name="Wincker P."/>
        </authorList>
    </citation>
    <scope>NUCLEOTIDE SEQUENCE [LARGE SCALE GENOMIC DNA]</scope>
    <source>
        <strain evidence="2">cv. Darmor-bzh</strain>
    </source>
</reference>
<organism evidence="1 2">
    <name type="scientific">Brassica napus</name>
    <name type="common">Rape</name>
    <dbReference type="NCBI Taxonomy" id="3708"/>
    <lineage>
        <taxon>Eukaryota</taxon>
        <taxon>Viridiplantae</taxon>
        <taxon>Streptophyta</taxon>
        <taxon>Embryophyta</taxon>
        <taxon>Tracheophyta</taxon>
        <taxon>Spermatophyta</taxon>
        <taxon>Magnoliopsida</taxon>
        <taxon>eudicotyledons</taxon>
        <taxon>Gunneridae</taxon>
        <taxon>Pentapetalae</taxon>
        <taxon>rosids</taxon>
        <taxon>malvids</taxon>
        <taxon>Brassicales</taxon>
        <taxon>Brassicaceae</taxon>
        <taxon>Brassiceae</taxon>
        <taxon>Brassica</taxon>
    </lineage>
</organism>
<dbReference type="AlphaFoldDB" id="A0A078JSK8"/>
<name>A0A078JSK8_BRANA</name>
<feature type="non-terminal residue" evidence="1">
    <location>
        <position position="46"/>
    </location>
</feature>
<dbReference type="PaxDb" id="3708-A0A078JSK8"/>
<gene>
    <name evidence="1" type="primary">BnaAnng27120D</name>
    <name evidence="1" type="ORF">GSBRNA2T00073592001</name>
</gene>
<dbReference type="Gramene" id="CDY68397">
    <property type="protein sequence ID" value="CDY68397"/>
    <property type="gene ID" value="GSBRNA2T00073592001"/>
</dbReference>